<accession>A0A0C3J5P2</accession>
<keyword evidence="3" id="KW-1185">Reference proteome</keyword>
<dbReference type="HOGENOM" id="CLU_880329_0_0_1"/>
<evidence type="ECO:0000313" key="3">
    <source>
        <dbReference type="Proteomes" id="UP000054217"/>
    </source>
</evidence>
<protein>
    <submittedName>
        <fullName evidence="2">Uncharacterized protein</fullName>
    </submittedName>
</protein>
<dbReference type="OrthoDB" id="2685894at2759"/>
<reference evidence="2 3" key="1">
    <citation type="submission" date="2014-04" db="EMBL/GenBank/DDBJ databases">
        <authorList>
            <consortium name="DOE Joint Genome Institute"/>
            <person name="Kuo A."/>
            <person name="Kohler A."/>
            <person name="Costa M.D."/>
            <person name="Nagy L.G."/>
            <person name="Floudas D."/>
            <person name="Copeland A."/>
            <person name="Barry K.W."/>
            <person name="Cichocki N."/>
            <person name="Veneault-Fourrey C."/>
            <person name="LaButti K."/>
            <person name="Lindquist E.A."/>
            <person name="Lipzen A."/>
            <person name="Lundell T."/>
            <person name="Morin E."/>
            <person name="Murat C."/>
            <person name="Sun H."/>
            <person name="Tunlid A."/>
            <person name="Henrissat B."/>
            <person name="Grigoriev I.V."/>
            <person name="Hibbett D.S."/>
            <person name="Martin F."/>
            <person name="Nordberg H.P."/>
            <person name="Cantor M.N."/>
            <person name="Hua S.X."/>
        </authorList>
    </citation>
    <scope>NUCLEOTIDE SEQUENCE [LARGE SCALE GENOMIC DNA]</scope>
    <source>
        <strain evidence="2 3">Marx 270</strain>
    </source>
</reference>
<feature type="compositionally biased region" description="Basic and acidic residues" evidence="1">
    <location>
        <begin position="40"/>
        <end position="53"/>
    </location>
</feature>
<reference evidence="3" key="2">
    <citation type="submission" date="2015-01" db="EMBL/GenBank/DDBJ databases">
        <title>Evolutionary Origins and Diversification of the Mycorrhizal Mutualists.</title>
        <authorList>
            <consortium name="DOE Joint Genome Institute"/>
            <consortium name="Mycorrhizal Genomics Consortium"/>
            <person name="Kohler A."/>
            <person name="Kuo A."/>
            <person name="Nagy L.G."/>
            <person name="Floudas D."/>
            <person name="Copeland A."/>
            <person name="Barry K.W."/>
            <person name="Cichocki N."/>
            <person name="Veneault-Fourrey C."/>
            <person name="LaButti K."/>
            <person name="Lindquist E.A."/>
            <person name="Lipzen A."/>
            <person name="Lundell T."/>
            <person name="Morin E."/>
            <person name="Murat C."/>
            <person name="Riley R."/>
            <person name="Ohm R."/>
            <person name="Sun H."/>
            <person name="Tunlid A."/>
            <person name="Henrissat B."/>
            <person name="Grigoriev I.V."/>
            <person name="Hibbett D.S."/>
            <person name="Martin F."/>
        </authorList>
    </citation>
    <scope>NUCLEOTIDE SEQUENCE [LARGE SCALE GENOMIC DNA]</scope>
    <source>
        <strain evidence="3">Marx 270</strain>
    </source>
</reference>
<dbReference type="EMBL" id="KN831971">
    <property type="protein sequence ID" value="KIO04368.1"/>
    <property type="molecule type" value="Genomic_DNA"/>
</dbReference>
<evidence type="ECO:0000256" key="1">
    <source>
        <dbReference type="SAM" id="MobiDB-lite"/>
    </source>
</evidence>
<proteinExistence type="predicted"/>
<name>A0A0C3J5P2_PISTI</name>
<feature type="region of interest" description="Disordered" evidence="1">
    <location>
        <begin position="1"/>
        <end position="53"/>
    </location>
</feature>
<gene>
    <name evidence="2" type="ORF">M404DRAFT_9219</name>
</gene>
<feature type="compositionally biased region" description="Polar residues" evidence="1">
    <location>
        <begin position="1"/>
        <end position="14"/>
    </location>
</feature>
<organism evidence="2 3">
    <name type="scientific">Pisolithus tinctorius Marx 270</name>
    <dbReference type="NCBI Taxonomy" id="870435"/>
    <lineage>
        <taxon>Eukaryota</taxon>
        <taxon>Fungi</taxon>
        <taxon>Dikarya</taxon>
        <taxon>Basidiomycota</taxon>
        <taxon>Agaricomycotina</taxon>
        <taxon>Agaricomycetes</taxon>
        <taxon>Agaricomycetidae</taxon>
        <taxon>Boletales</taxon>
        <taxon>Sclerodermatineae</taxon>
        <taxon>Pisolithaceae</taxon>
        <taxon>Pisolithus</taxon>
    </lineage>
</organism>
<dbReference type="InParanoid" id="A0A0C3J5P2"/>
<dbReference type="AlphaFoldDB" id="A0A0C3J5P2"/>
<dbReference type="Proteomes" id="UP000054217">
    <property type="component" value="Unassembled WGS sequence"/>
</dbReference>
<evidence type="ECO:0000313" key="2">
    <source>
        <dbReference type="EMBL" id="KIO04368.1"/>
    </source>
</evidence>
<sequence length="316" mass="35320">MDIDSQDNSQQKGHSATKHHPENDWMQGNQKMKLLKPRKGILDSVHDKGKQRDIESNNNSEVWFFGFRMEGLELPPWPSISQPPMLPSTLSGPTPAASSPGMAYPMFLHHTPPSQESNHNPGPRMDVLLRSIQMSQATSHETVMKEIGTIHEQLGTYREPGCDSAMFWCFKYMVYCHDQVDRCQNHVPELNTKVLLDAFLRFKIPAQVPMGVRSGISCGLKYHDKAVSMSTIQEAVTATPEHSLPLSPTTDNHKNLVTPVRLSNLPQSQSHLTPTGDSAGHRVEPTAQRDIDVQPTVDMLLRLSVTSVSEVQQEDD</sequence>